<dbReference type="PRINTS" id="PR00038">
    <property type="entry name" value="HTHLUXR"/>
</dbReference>
<evidence type="ECO:0000259" key="6">
    <source>
        <dbReference type="PROSITE" id="PS50043"/>
    </source>
</evidence>
<dbReference type="PANTHER" id="PTHR43214">
    <property type="entry name" value="TWO-COMPONENT RESPONSE REGULATOR"/>
    <property type="match status" value="1"/>
</dbReference>
<dbReference type="InterPro" id="IPR001789">
    <property type="entry name" value="Sig_transdc_resp-reg_receiver"/>
</dbReference>
<dbReference type="InterPro" id="IPR039420">
    <property type="entry name" value="WalR-like"/>
</dbReference>
<accession>A0A5J6L8T5</accession>
<proteinExistence type="predicted"/>
<organism evidence="8 9">
    <name type="scientific">Microbacterium lushaniae</name>
    <dbReference type="NCBI Taxonomy" id="2614639"/>
    <lineage>
        <taxon>Bacteria</taxon>
        <taxon>Bacillati</taxon>
        <taxon>Actinomycetota</taxon>
        <taxon>Actinomycetes</taxon>
        <taxon>Micrococcales</taxon>
        <taxon>Microbacteriaceae</taxon>
        <taxon>Microbacterium</taxon>
    </lineage>
</organism>
<keyword evidence="9" id="KW-1185">Reference proteome</keyword>
<evidence type="ECO:0000313" key="9">
    <source>
        <dbReference type="Proteomes" id="UP000325516"/>
    </source>
</evidence>
<dbReference type="PROSITE" id="PS00622">
    <property type="entry name" value="HTH_LUXR_1"/>
    <property type="match status" value="1"/>
</dbReference>
<dbReference type="InterPro" id="IPR011006">
    <property type="entry name" value="CheY-like_superfamily"/>
</dbReference>
<feature type="domain" description="HTH luxR-type" evidence="6">
    <location>
        <begin position="140"/>
        <end position="205"/>
    </location>
</feature>
<dbReference type="EMBL" id="CP044232">
    <property type="protein sequence ID" value="QEW04877.1"/>
    <property type="molecule type" value="Genomic_DNA"/>
</dbReference>
<reference evidence="9" key="1">
    <citation type="submission" date="2019-09" db="EMBL/GenBank/DDBJ databases">
        <title>Mumia zhuanghuii sp. nov. isolated from the intestinal contents of plateau pika (Ochotona curzoniae) in the Qinghai-Tibet plateau of China.</title>
        <authorList>
            <person name="Tian Z."/>
        </authorList>
    </citation>
    <scope>NUCLEOTIDE SEQUENCE [LARGE SCALE GENOMIC DNA]</scope>
    <source>
        <strain evidence="9">L-031</strain>
    </source>
</reference>
<dbReference type="PANTHER" id="PTHR43214:SF24">
    <property type="entry name" value="TRANSCRIPTIONAL REGULATORY PROTEIN NARL-RELATED"/>
    <property type="match status" value="1"/>
</dbReference>
<dbReference type="AlphaFoldDB" id="A0A5J6L8T5"/>
<keyword evidence="3" id="KW-0238">DNA-binding</keyword>
<keyword evidence="1 5" id="KW-0597">Phosphoprotein</keyword>
<evidence type="ECO:0000256" key="2">
    <source>
        <dbReference type="ARBA" id="ARBA00023015"/>
    </source>
</evidence>
<name>A0A5J6L8T5_9MICO</name>
<evidence type="ECO:0000313" key="8">
    <source>
        <dbReference type="EMBL" id="QEW04877.1"/>
    </source>
</evidence>
<dbReference type="GO" id="GO:0006355">
    <property type="term" value="P:regulation of DNA-templated transcription"/>
    <property type="evidence" value="ECO:0007669"/>
    <property type="project" value="InterPro"/>
</dbReference>
<dbReference type="SUPFAM" id="SSF52172">
    <property type="entry name" value="CheY-like"/>
    <property type="match status" value="1"/>
</dbReference>
<keyword evidence="4" id="KW-0804">Transcription</keyword>
<dbReference type="GO" id="GO:0003677">
    <property type="term" value="F:DNA binding"/>
    <property type="evidence" value="ECO:0007669"/>
    <property type="project" value="UniProtKB-KW"/>
</dbReference>
<sequence>MGVLIADDHPMVRRGLHSLLSTLPGIDVVGEAGNGHEVMRQAALSRPDVVVMDLRMPDLDGVETTRRLTRDHPSVAVLVLTMFDEDALISEALDAGARGYLLKGAEQNEIERAIRAVAAGDAIFSATVADRILGRIASPAASALPPLTPRESQVLDLIAAGLANDAIAVRLHLAPKTVGNHISAIFLKLGVATRSEAIVLARDAGLGRK</sequence>
<dbReference type="Pfam" id="PF00196">
    <property type="entry name" value="GerE"/>
    <property type="match status" value="1"/>
</dbReference>
<evidence type="ECO:0000256" key="3">
    <source>
        <dbReference type="ARBA" id="ARBA00023125"/>
    </source>
</evidence>
<evidence type="ECO:0000256" key="4">
    <source>
        <dbReference type="ARBA" id="ARBA00023163"/>
    </source>
</evidence>
<dbReference type="Proteomes" id="UP000325516">
    <property type="component" value="Chromosome"/>
</dbReference>
<dbReference type="PROSITE" id="PS50043">
    <property type="entry name" value="HTH_LUXR_2"/>
    <property type="match status" value="1"/>
</dbReference>
<dbReference type="InterPro" id="IPR058245">
    <property type="entry name" value="NreC/VraR/RcsB-like_REC"/>
</dbReference>
<feature type="domain" description="Response regulatory" evidence="7">
    <location>
        <begin position="2"/>
        <end position="118"/>
    </location>
</feature>
<dbReference type="SMART" id="SM00421">
    <property type="entry name" value="HTH_LUXR"/>
    <property type="match status" value="1"/>
</dbReference>
<dbReference type="InterPro" id="IPR016032">
    <property type="entry name" value="Sig_transdc_resp-reg_C-effctor"/>
</dbReference>
<dbReference type="Gene3D" id="3.40.50.2300">
    <property type="match status" value="1"/>
</dbReference>
<dbReference type="GO" id="GO:0000160">
    <property type="term" value="P:phosphorelay signal transduction system"/>
    <property type="evidence" value="ECO:0007669"/>
    <property type="project" value="InterPro"/>
</dbReference>
<protein>
    <submittedName>
        <fullName evidence="8">Response regulator transcription factor</fullName>
    </submittedName>
</protein>
<dbReference type="SMART" id="SM00448">
    <property type="entry name" value="REC"/>
    <property type="match status" value="1"/>
</dbReference>
<evidence type="ECO:0000256" key="5">
    <source>
        <dbReference type="PROSITE-ProRule" id="PRU00169"/>
    </source>
</evidence>
<evidence type="ECO:0000256" key="1">
    <source>
        <dbReference type="ARBA" id="ARBA00022553"/>
    </source>
</evidence>
<dbReference type="SUPFAM" id="SSF46894">
    <property type="entry name" value="C-terminal effector domain of the bipartite response regulators"/>
    <property type="match status" value="1"/>
</dbReference>
<evidence type="ECO:0000259" key="7">
    <source>
        <dbReference type="PROSITE" id="PS50110"/>
    </source>
</evidence>
<dbReference type="CDD" id="cd17535">
    <property type="entry name" value="REC_NarL-like"/>
    <property type="match status" value="1"/>
</dbReference>
<dbReference type="KEGG" id="mlz:F6J85_10495"/>
<gene>
    <name evidence="8" type="ORF">F6J85_10495</name>
</gene>
<dbReference type="Pfam" id="PF00072">
    <property type="entry name" value="Response_reg"/>
    <property type="match status" value="1"/>
</dbReference>
<feature type="modified residue" description="4-aspartylphosphate" evidence="5">
    <location>
        <position position="53"/>
    </location>
</feature>
<dbReference type="PROSITE" id="PS50110">
    <property type="entry name" value="RESPONSE_REGULATORY"/>
    <property type="match status" value="1"/>
</dbReference>
<dbReference type="InterPro" id="IPR000792">
    <property type="entry name" value="Tscrpt_reg_LuxR_C"/>
</dbReference>
<dbReference type="CDD" id="cd06170">
    <property type="entry name" value="LuxR_C_like"/>
    <property type="match status" value="1"/>
</dbReference>
<keyword evidence="2" id="KW-0805">Transcription regulation</keyword>